<comment type="caution">
    <text evidence="3">The sequence shown here is derived from an EMBL/GenBank/DDBJ whole genome shotgun (WGS) entry which is preliminary data.</text>
</comment>
<protein>
    <submittedName>
        <fullName evidence="3">Uncharacterized protein</fullName>
    </submittedName>
</protein>
<feature type="transmembrane region" description="Helical" evidence="1">
    <location>
        <begin position="40"/>
        <end position="61"/>
    </location>
</feature>
<sequence length="288" mass="28545">MNADRTSGTAARRAATLALTVAVCAATALAAVPSPVPLRSLVAFPVLVLVAGHHGTALVLGHRARRGAGAEDDPGVDGLLRVVLPVLLGMLSLLAVVLLLGLSGIPISTASVAVGAGSAALALLLIARWGAALPGAPVWASRGAARRTAGVVVSVLVLCAAVAGAVALRPTPVERYTQLALDEPDVVAGRWLSAPSGAPVTLRWTLRGHGSALPDAEPAVGVTIGGAPASGVRVEAGRVEPGTGPGVVAERRGAVTFTAPAAAGDYRVRVTVGPDTSSLLVVGLRVAP</sequence>
<evidence type="ECO:0000313" key="3">
    <source>
        <dbReference type="EMBL" id="MFC5053548.1"/>
    </source>
</evidence>
<dbReference type="EMBL" id="JBHSJB010000006">
    <property type="protein sequence ID" value="MFC5053548.1"/>
    <property type="molecule type" value="Genomic_DNA"/>
</dbReference>
<evidence type="ECO:0000256" key="2">
    <source>
        <dbReference type="SAM" id="SignalP"/>
    </source>
</evidence>
<dbReference type="Proteomes" id="UP001595833">
    <property type="component" value="Unassembled WGS sequence"/>
</dbReference>
<organism evidence="3 4">
    <name type="scientific">Saccharothrix xinjiangensis</name>
    <dbReference type="NCBI Taxonomy" id="204798"/>
    <lineage>
        <taxon>Bacteria</taxon>
        <taxon>Bacillati</taxon>
        <taxon>Actinomycetota</taxon>
        <taxon>Actinomycetes</taxon>
        <taxon>Pseudonocardiales</taxon>
        <taxon>Pseudonocardiaceae</taxon>
        <taxon>Saccharothrix</taxon>
    </lineage>
</organism>
<evidence type="ECO:0000313" key="4">
    <source>
        <dbReference type="Proteomes" id="UP001595833"/>
    </source>
</evidence>
<feature type="transmembrane region" description="Helical" evidence="1">
    <location>
        <begin position="107"/>
        <end position="127"/>
    </location>
</feature>
<evidence type="ECO:0000256" key="1">
    <source>
        <dbReference type="SAM" id="Phobius"/>
    </source>
</evidence>
<feature type="transmembrane region" description="Helical" evidence="1">
    <location>
        <begin position="148"/>
        <end position="168"/>
    </location>
</feature>
<keyword evidence="1" id="KW-0812">Transmembrane</keyword>
<gene>
    <name evidence="3" type="ORF">ACFPFM_07230</name>
</gene>
<feature type="chain" id="PRO_5045496090" evidence="2">
    <location>
        <begin position="31"/>
        <end position="288"/>
    </location>
</feature>
<feature type="signal peptide" evidence="2">
    <location>
        <begin position="1"/>
        <end position="30"/>
    </location>
</feature>
<feature type="transmembrane region" description="Helical" evidence="1">
    <location>
        <begin position="82"/>
        <end position="101"/>
    </location>
</feature>
<name>A0ABV9XUA7_9PSEU</name>
<keyword evidence="1" id="KW-0472">Membrane</keyword>
<dbReference type="RefSeq" id="WP_344039506.1">
    <property type="nucleotide sequence ID" value="NZ_BAAAKE010000016.1"/>
</dbReference>
<accession>A0ABV9XUA7</accession>
<keyword evidence="2" id="KW-0732">Signal</keyword>
<keyword evidence="4" id="KW-1185">Reference proteome</keyword>
<keyword evidence="1" id="KW-1133">Transmembrane helix</keyword>
<proteinExistence type="predicted"/>
<reference evidence="4" key="1">
    <citation type="journal article" date="2019" name="Int. J. Syst. Evol. Microbiol.">
        <title>The Global Catalogue of Microorganisms (GCM) 10K type strain sequencing project: providing services to taxonomists for standard genome sequencing and annotation.</title>
        <authorList>
            <consortium name="The Broad Institute Genomics Platform"/>
            <consortium name="The Broad Institute Genome Sequencing Center for Infectious Disease"/>
            <person name="Wu L."/>
            <person name="Ma J."/>
        </authorList>
    </citation>
    <scope>NUCLEOTIDE SEQUENCE [LARGE SCALE GENOMIC DNA]</scope>
    <source>
        <strain evidence="4">KCTC 12848</strain>
    </source>
</reference>